<dbReference type="Proteomes" id="UP000234681">
    <property type="component" value="Chromosome 14"/>
</dbReference>
<organism evidence="2 3">
    <name type="scientific">Rattus norvegicus</name>
    <name type="common">Rat</name>
    <dbReference type="NCBI Taxonomy" id="10116"/>
    <lineage>
        <taxon>Eukaryota</taxon>
        <taxon>Metazoa</taxon>
        <taxon>Chordata</taxon>
        <taxon>Craniata</taxon>
        <taxon>Vertebrata</taxon>
        <taxon>Euteleostomi</taxon>
        <taxon>Mammalia</taxon>
        <taxon>Eutheria</taxon>
        <taxon>Euarchontoglires</taxon>
        <taxon>Glires</taxon>
        <taxon>Rodentia</taxon>
        <taxon>Myomorpha</taxon>
        <taxon>Muroidea</taxon>
        <taxon>Muridae</taxon>
        <taxon>Murinae</taxon>
        <taxon>Rattus</taxon>
    </lineage>
</organism>
<evidence type="ECO:0000313" key="2">
    <source>
        <dbReference type="EMBL" id="EDL99543.1"/>
    </source>
</evidence>
<name>A6K5X3_RAT</name>
<feature type="region of interest" description="Disordered" evidence="1">
    <location>
        <begin position="1"/>
        <end position="32"/>
    </location>
</feature>
<evidence type="ECO:0000313" key="3">
    <source>
        <dbReference type="Proteomes" id="UP000234681"/>
    </source>
</evidence>
<sequence length="32" mass="3502">MRVDPVGGAVERDGDEEKQQMGKVSGEIVKEK</sequence>
<reference evidence="3" key="1">
    <citation type="submission" date="2005-09" db="EMBL/GenBank/DDBJ databases">
        <authorList>
            <person name="Mural R.J."/>
            <person name="Li P.W."/>
            <person name="Adams M.D."/>
            <person name="Amanatides P.G."/>
            <person name="Baden-Tillson H."/>
            <person name="Barnstead M."/>
            <person name="Chin S.H."/>
            <person name="Dew I."/>
            <person name="Evans C.A."/>
            <person name="Ferriera S."/>
            <person name="Flanigan M."/>
            <person name="Fosler C."/>
            <person name="Glodek A."/>
            <person name="Gu Z."/>
            <person name="Holt R.A."/>
            <person name="Jennings D."/>
            <person name="Kraft C.L."/>
            <person name="Lu F."/>
            <person name="Nguyen T."/>
            <person name="Nusskern D.R."/>
            <person name="Pfannkoch C.M."/>
            <person name="Sitter C."/>
            <person name="Sutton G.G."/>
            <person name="Venter J.C."/>
            <person name="Wang Z."/>
            <person name="Woodage T."/>
            <person name="Zheng X.H."/>
            <person name="Zhong F."/>
        </authorList>
    </citation>
    <scope>NUCLEOTIDE SEQUENCE [LARGE SCALE GENOMIC DNA]</scope>
    <source>
        <strain>BN</strain>
        <strain evidence="3">Sprague-Dawley</strain>
    </source>
</reference>
<evidence type="ECO:0000256" key="1">
    <source>
        <dbReference type="SAM" id="MobiDB-lite"/>
    </source>
</evidence>
<feature type="compositionally biased region" description="Basic and acidic residues" evidence="1">
    <location>
        <begin position="10"/>
        <end position="20"/>
    </location>
</feature>
<gene>
    <name evidence="2" type="ORF">rCG_37817</name>
</gene>
<proteinExistence type="predicted"/>
<dbReference type="EMBL" id="CH474022">
    <property type="protein sequence ID" value="EDL99543.1"/>
    <property type="molecule type" value="Genomic_DNA"/>
</dbReference>
<dbReference type="AlphaFoldDB" id="A6K5X3"/>
<accession>A6K5X3</accession>
<protein>
    <submittedName>
        <fullName evidence="2">RCG37817</fullName>
    </submittedName>
</protein>